<proteinExistence type="predicted"/>
<reference evidence="1 2" key="1">
    <citation type="submission" date="2023-05" db="EMBL/GenBank/DDBJ databases">
        <title>[ruminococcus] sp. nov., isolated from a pig farm feces dump.</title>
        <authorList>
            <person name="Chang Y.-H."/>
        </authorList>
    </citation>
    <scope>NUCLEOTIDE SEQUENCE [LARGE SCALE GENOMIC DNA]</scope>
    <source>
        <strain evidence="1 2">YH-rum2234</strain>
    </source>
</reference>
<evidence type="ECO:0000313" key="2">
    <source>
        <dbReference type="Proteomes" id="UP001300383"/>
    </source>
</evidence>
<dbReference type="AlphaFoldDB" id="A0AAP4BCP4"/>
<dbReference type="EMBL" id="JASGBQ010000005">
    <property type="protein sequence ID" value="MDI9241909.1"/>
    <property type="molecule type" value="Genomic_DNA"/>
</dbReference>
<name>A0AAP4BCP4_9FIRM</name>
<dbReference type="RefSeq" id="WP_283230411.1">
    <property type="nucleotide sequence ID" value="NZ_JASGBQ010000005.1"/>
</dbReference>
<evidence type="ECO:0000313" key="1">
    <source>
        <dbReference type="EMBL" id="MDI9241909.1"/>
    </source>
</evidence>
<organism evidence="1 2">
    <name type="scientific">Fusibacillus kribbianus</name>
    <dbReference type="NCBI Taxonomy" id="3044208"/>
    <lineage>
        <taxon>Bacteria</taxon>
        <taxon>Bacillati</taxon>
        <taxon>Bacillota</taxon>
        <taxon>Clostridia</taxon>
        <taxon>Lachnospirales</taxon>
        <taxon>Lachnospiraceae</taxon>
        <taxon>Fusibacillus</taxon>
    </lineage>
</organism>
<protein>
    <submittedName>
        <fullName evidence="1">Uncharacterized protein</fullName>
    </submittedName>
</protein>
<keyword evidence="2" id="KW-1185">Reference proteome</keyword>
<sequence length="371" mass="41776">MVTYYICSEVYLQTIQSVLKEENAVVSGVEIGDDIYLLKFVKTSAITKLNNVDSIVIDLSACRDPDDDIISALEALRTLNDKIRIIILAANRYPGDELLTRCFHLGIWNIVQSDDFAVIRNELAVCITTGKSFKAASVFKDAKKDKPVLRQEIRRVVNKVMVGMAGSQERIGTTHHCITLANTLRKRGFLVAVVECNNSAAFEAVRSSFDEPLIDGRYFNLNGVDYYPAPDPQPDSGHAAHLAEIIAKSYNFVIADFGKYNSCDLVTYHKSEIKLLICGSRPWELAKVNDTFHIQGTLDSLHFCFNFVSPENEKGIREGMAGIDRVHFLPYTQDPFYEGSFPDVDEIFKNYLPKVIEPEKKKKGLFKWNKG</sequence>
<accession>A0AAP4BCP4</accession>
<gene>
    <name evidence="1" type="ORF">QJ036_05375</name>
</gene>
<comment type="caution">
    <text evidence="1">The sequence shown here is derived from an EMBL/GenBank/DDBJ whole genome shotgun (WGS) entry which is preliminary data.</text>
</comment>
<dbReference type="Proteomes" id="UP001300383">
    <property type="component" value="Unassembled WGS sequence"/>
</dbReference>